<dbReference type="InterPro" id="IPR011118">
    <property type="entry name" value="Tannase/feruloyl_esterase"/>
</dbReference>
<accession>A0A2T2ZXJ4</accession>
<evidence type="ECO:0000256" key="3">
    <source>
        <dbReference type="ARBA" id="ARBA00022723"/>
    </source>
</evidence>
<evidence type="ECO:0000313" key="10">
    <source>
        <dbReference type="Proteomes" id="UP000241462"/>
    </source>
</evidence>
<dbReference type="OrthoDB" id="3039123at2759"/>
<evidence type="ECO:0000256" key="7">
    <source>
        <dbReference type="ARBA" id="ARBA00023157"/>
    </source>
</evidence>
<dbReference type="InParanoid" id="A0A2T2ZXJ4"/>
<evidence type="ECO:0000256" key="2">
    <source>
        <dbReference type="ARBA" id="ARBA00022487"/>
    </source>
</evidence>
<dbReference type="Proteomes" id="UP000241462">
    <property type="component" value="Unassembled WGS sequence"/>
</dbReference>
<dbReference type="AlphaFoldDB" id="A0A2T2ZXJ4"/>
<keyword evidence="5 8" id="KW-0378">Hydrolase</keyword>
<dbReference type="GO" id="GO:0030600">
    <property type="term" value="F:feruloyl esterase activity"/>
    <property type="evidence" value="ECO:0007669"/>
    <property type="project" value="UniProtKB-ARBA"/>
</dbReference>
<proteinExistence type="inferred from homology"/>
<dbReference type="PANTHER" id="PTHR33938:SF16">
    <property type="entry name" value="CARBOXYLIC ESTER HYDROLASE"/>
    <property type="match status" value="1"/>
</dbReference>
<evidence type="ECO:0000256" key="1">
    <source>
        <dbReference type="ARBA" id="ARBA00006249"/>
    </source>
</evidence>
<keyword evidence="6" id="KW-0106">Calcium</keyword>
<name>A0A2T2ZXJ4_9PEZI</name>
<evidence type="ECO:0000256" key="8">
    <source>
        <dbReference type="RuleBase" id="RU361238"/>
    </source>
</evidence>
<keyword evidence="10" id="KW-1185">Reference proteome</keyword>
<comment type="similarity">
    <text evidence="1 8">Belongs to the tannase family.</text>
</comment>
<dbReference type="SUPFAM" id="SSF53474">
    <property type="entry name" value="alpha/beta-Hydrolases"/>
    <property type="match status" value="1"/>
</dbReference>
<reference evidence="9 10" key="1">
    <citation type="journal article" date="2018" name="Mycol. Prog.">
        <title>Coniella lustricola, a new species from submerged detritus.</title>
        <authorList>
            <person name="Raudabaugh D.B."/>
            <person name="Iturriaga T."/>
            <person name="Carver A."/>
            <person name="Mondo S."/>
            <person name="Pangilinan J."/>
            <person name="Lipzen A."/>
            <person name="He G."/>
            <person name="Amirebrahimi M."/>
            <person name="Grigoriev I.V."/>
            <person name="Miller A.N."/>
        </authorList>
    </citation>
    <scope>NUCLEOTIDE SEQUENCE [LARGE SCALE GENOMIC DNA]</scope>
    <source>
        <strain evidence="9 10">B22-T-1</strain>
    </source>
</reference>
<keyword evidence="2" id="KW-0719">Serine esterase</keyword>
<dbReference type="Pfam" id="PF07519">
    <property type="entry name" value="Tannase"/>
    <property type="match status" value="1"/>
</dbReference>
<dbReference type="GO" id="GO:0046872">
    <property type="term" value="F:metal ion binding"/>
    <property type="evidence" value="ECO:0007669"/>
    <property type="project" value="UniProtKB-KW"/>
</dbReference>
<organism evidence="9 10">
    <name type="scientific">Coniella lustricola</name>
    <dbReference type="NCBI Taxonomy" id="2025994"/>
    <lineage>
        <taxon>Eukaryota</taxon>
        <taxon>Fungi</taxon>
        <taxon>Dikarya</taxon>
        <taxon>Ascomycota</taxon>
        <taxon>Pezizomycotina</taxon>
        <taxon>Sordariomycetes</taxon>
        <taxon>Sordariomycetidae</taxon>
        <taxon>Diaporthales</taxon>
        <taxon>Schizoparmaceae</taxon>
        <taxon>Coniella</taxon>
    </lineage>
</organism>
<keyword evidence="4" id="KW-0732">Signal</keyword>
<dbReference type="PANTHER" id="PTHR33938">
    <property type="entry name" value="FERULOYL ESTERASE B-RELATED"/>
    <property type="match status" value="1"/>
</dbReference>
<dbReference type="InterPro" id="IPR029058">
    <property type="entry name" value="AB_hydrolase_fold"/>
</dbReference>
<dbReference type="EC" id="3.1.1.-" evidence="8"/>
<keyword evidence="7" id="KW-1015">Disulfide bond</keyword>
<dbReference type="EMBL" id="KZ678581">
    <property type="protein sequence ID" value="PSR79070.1"/>
    <property type="molecule type" value="Genomic_DNA"/>
</dbReference>
<gene>
    <name evidence="9" type="ORF">BD289DRAFT_375959</name>
</gene>
<keyword evidence="3" id="KW-0479">Metal-binding</keyword>
<evidence type="ECO:0000256" key="6">
    <source>
        <dbReference type="ARBA" id="ARBA00022837"/>
    </source>
</evidence>
<evidence type="ECO:0000256" key="5">
    <source>
        <dbReference type="ARBA" id="ARBA00022801"/>
    </source>
</evidence>
<protein>
    <recommendedName>
        <fullName evidence="8">Carboxylic ester hydrolase</fullName>
        <ecNumber evidence="8">3.1.1.-</ecNumber>
    </recommendedName>
</protein>
<evidence type="ECO:0000256" key="4">
    <source>
        <dbReference type="ARBA" id="ARBA00022729"/>
    </source>
</evidence>
<evidence type="ECO:0000313" key="9">
    <source>
        <dbReference type="EMBL" id="PSR79070.1"/>
    </source>
</evidence>
<sequence>MVQAASLQDICQASYVQSRLPTSPFISGITIDESSVSASVTLNYTTDFYWYPDTTIDYCNVTLAYSHDGIAGDKVHVSYWLPAPSAFENRYLSTGGGGFAINSGTDYIPNGIINGAVSGITDGGFGNFDTEFDAAFLLANGTINWEATYMFGYQAHHELAVLGKELARSLYNVSSDERIYSYYQGCSEGGREGWSQVQRFADQFDGAVIGAPAFRYGQQQVNHLTSNVIQQTLGYFPPTCELEKIMNLTIEACDGMDGRVDGVVSRSDLCLLNFDVNSTIGTAYSCDANTAVDFGSISHGAQNGTVTAEGAAVAASIWAGLYDSEGDLVYISYQPGTIFYDGETEYDEATGTWLPVVSSLGGPWITKFLQLRDTEVLSLDELSNYTVDTLKEFMIEGMNRYADSLQTTYPDLSPFQAAGGKVLHLHGEQDFSIPTGSSVHYYESVRSVMYGNLGYNESVAALDDFYRLFLVPGAAHCSANDFQPNSGWPETTLPTMIEWVESGIAPATLTGSGNIDQICRWPLRPLWSNNGTSFDCVYDQESLDTWDYDFNAYKLPLY</sequence>